<dbReference type="Gene3D" id="3.30.160.60">
    <property type="entry name" value="Classic Zinc Finger"/>
    <property type="match status" value="1"/>
</dbReference>
<reference evidence="6 7" key="2">
    <citation type="submission" date="2017-10" db="EMBL/GenBank/DDBJ databases">
        <title>Genome analyses suggest a sexual origin of heterokaryosis in a supposedly ancient asexual fungus.</title>
        <authorList>
            <person name="Corradi N."/>
            <person name="Sedzielewska K."/>
            <person name="Noel J."/>
            <person name="Charron P."/>
            <person name="Farinelli L."/>
            <person name="Marton T."/>
            <person name="Kruger M."/>
            <person name="Pelin A."/>
            <person name="Brachmann A."/>
            <person name="Corradi N."/>
        </authorList>
    </citation>
    <scope>NUCLEOTIDE SEQUENCE [LARGE SCALE GENOMIC DNA]</scope>
    <source>
        <strain evidence="6 7">A1</strain>
    </source>
</reference>
<dbReference type="AlphaFoldDB" id="A0A2N0QTE3"/>
<dbReference type="GO" id="GO:0008270">
    <property type="term" value="F:zinc ion binding"/>
    <property type="evidence" value="ECO:0007669"/>
    <property type="project" value="UniProtKB-KW"/>
</dbReference>
<dbReference type="Pfam" id="PF00096">
    <property type="entry name" value="zf-C2H2"/>
    <property type="match status" value="1"/>
</dbReference>
<name>A0A2N0QTE3_9GLOM</name>
<dbReference type="VEuPathDB" id="FungiDB:RhiirA1_477541"/>
<reference evidence="6 7" key="1">
    <citation type="submission" date="2017-10" db="EMBL/GenBank/DDBJ databases">
        <title>Extensive intraspecific genome diversity in a model arbuscular mycorrhizal fungus.</title>
        <authorList>
            <person name="Chen E.C.H."/>
            <person name="Morin E."/>
            <person name="Baudet D."/>
            <person name="Noel J."/>
            <person name="Ndikumana S."/>
            <person name="Charron P."/>
            <person name="St-Onge C."/>
            <person name="Giorgi J."/>
            <person name="Grigoriev I.V."/>
            <person name="Roux C."/>
            <person name="Martin F.M."/>
            <person name="Corradi N."/>
        </authorList>
    </citation>
    <scope>NUCLEOTIDE SEQUENCE [LARGE SCALE GENOMIC DNA]</scope>
    <source>
        <strain evidence="6 7">A1</strain>
    </source>
</reference>
<dbReference type="PROSITE" id="PS50157">
    <property type="entry name" value="ZINC_FINGER_C2H2_2"/>
    <property type="match status" value="1"/>
</dbReference>
<evidence type="ECO:0000313" key="7">
    <source>
        <dbReference type="Proteomes" id="UP000232688"/>
    </source>
</evidence>
<evidence type="ECO:0000256" key="3">
    <source>
        <dbReference type="ARBA" id="ARBA00022833"/>
    </source>
</evidence>
<keyword evidence="3" id="KW-0862">Zinc</keyword>
<dbReference type="InterPro" id="IPR036236">
    <property type="entry name" value="Znf_C2H2_sf"/>
</dbReference>
<evidence type="ECO:0000313" key="6">
    <source>
        <dbReference type="EMBL" id="PKC54322.1"/>
    </source>
</evidence>
<comment type="caution">
    <text evidence="6">The sequence shown here is derived from an EMBL/GenBank/DDBJ whole genome shotgun (WGS) entry which is preliminary data.</text>
</comment>
<dbReference type="SMART" id="SM00355">
    <property type="entry name" value="ZnF_C2H2"/>
    <property type="match status" value="1"/>
</dbReference>
<dbReference type="SUPFAM" id="SSF57667">
    <property type="entry name" value="beta-beta-alpha zinc fingers"/>
    <property type="match status" value="1"/>
</dbReference>
<keyword evidence="1" id="KW-0479">Metal-binding</keyword>
<proteinExistence type="predicted"/>
<gene>
    <name evidence="6" type="ORF">RhiirA1_477541</name>
</gene>
<accession>A0A2N0QTE3</accession>
<dbReference type="PROSITE" id="PS00028">
    <property type="entry name" value="ZINC_FINGER_C2H2_1"/>
    <property type="match status" value="1"/>
</dbReference>
<dbReference type="InterPro" id="IPR013087">
    <property type="entry name" value="Znf_C2H2_type"/>
</dbReference>
<sequence length="118" mass="14085">MYKCNLCERSFSQKANLTQHYKQLHPYTQSSHTLDWIRNQKYENLLQQTPSQSLDDNIWKVFDNLNNFSQEPGIDANKEKRLSPASQILLFDNDENEVRMEEYNSIVNEEENERILDD</sequence>
<evidence type="ECO:0000259" key="5">
    <source>
        <dbReference type="PROSITE" id="PS50157"/>
    </source>
</evidence>
<keyword evidence="2 4" id="KW-0863">Zinc-finger</keyword>
<organism evidence="6 7">
    <name type="scientific">Rhizophagus irregularis</name>
    <dbReference type="NCBI Taxonomy" id="588596"/>
    <lineage>
        <taxon>Eukaryota</taxon>
        <taxon>Fungi</taxon>
        <taxon>Fungi incertae sedis</taxon>
        <taxon>Mucoromycota</taxon>
        <taxon>Glomeromycotina</taxon>
        <taxon>Glomeromycetes</taxon>
        <taxon>Glomerales</taxon>
        <taxon>Glomeraceae</taxon>
        <taxon>Rhizophagus</taxon>
    </lineage>
</organism>
<protein>
    <recommendedName>
        <fullName evidence="5">C2H2-type domain-containing protein</fullName>
    </recommendedName>
</protein>
<dbReference type="EMBL" id="LLXH01003356">
    <property type="protein sequence ID" value="PKC54322.1"/>
    <property type="molecule type" value="Genomic_DNA"/>
</dbReference>
<evidence type="ECO:0000256" key="2">
    <source>
        <dbReference type="ARBA" id="ARBA00022771"/>
    </source>
</evidence>
<evidence type="ECO:0000256" key="1">
    <source>
        <dbReference type="ARBA" id="ARBA00022723"/>
    </source>
</evidence>
<feature type="domain" description="C2H2-type" evidence="5">
    <location>
        <begin position="2"/>
        <end position="30"/>
    </location>
</feature>
<dbReference type="FunFam" id="3.30.160.60:FF:000446">
    <property type="entry name" value="Zinc finger protein"/>
    <property type="match status" value="1"/>
</dbReference>
<dbReference type="Proteomes" id="UP000232688">
    <property type="component" value="Unassembled WGS sequence"/>
</dbReference>
<evidence type="ECO:0000256" key="4">
    <source>
        <dbReference type="PROSITE-ProRule" id="PRU00042"/>
    </source>
</evidence>